<keyword evidence="2" id="KW-0784">Thiamine biosynthesis</keyword>
<dbReference type="PATRIC" id="fig|480.237.peg.1267"/>
<dbReference type="OrthoDB" id="9789949at2"/>
<dbReference type="InterPro" id="IPR022998">
    <property type="entry name" value="ThiamineP_synth_TenI"/>
</dbReference>
<organism evidence="4 5">
    <name type="scientific">Moraxella catarrhalis</name>
    <name type="common">Branhamella catarrhalis</name>
    <dbReference type="NCBI Taxonomy" id="480"/>
    <lineage>
        <taxon>Bacteria</taxon>
        <taxon>Pseudomonadati</taxon>
        <taxon>Pseudomonadota</taxon>
        <taxon>Gammaproteobacteria</taxon>
        <taxon>Moraxellales</taxon>
        <taxon>Moraxellaceae</taxon>
        <taxon>Moraxella</taxon>
    </lineage>
</organism>
<sequence length="220" mass="24361">MTLKDDDKAPKLYLLTNDDELSTLLDKLERVFDTGAVSLLQVRRKSTLKLYDLATVYREAEMIVSLASDYDIDVVMNDNLELASHFGTGLHLGQRDGSVRVAREILGDDVVIGRTCHTDIALFKEAKREGATYGAMGTAFASITKPRAKIISKDILKKACEFDFPLCVIGGIALENIHQLRDELNGAPIDYIAVTADIMGHSVDTIADKCLAWQQKLNTW</sequence>
<proteinExistence type="predicted"/>
<evidence type="ECO:0000256" key="2">
    <source>
        <dbReference type="ARBA" id="ARBA00022977"/>
    </source>
</evidence>
<dbReference type="GO" id="GO:0004789">
    <property type="term" value="F:thiamine-phosphate diphosphorylase activity"/>
    <property type="evidence" value="ECO:0007669"/>
    <property type="project" value="UniProtKB-EC"/>
</dbReference>
<accession>A0A198UDW0</accession>
<dbReference type="AlphaFoldDB" id="A0A198UDW0"/>
<feature type="domain" description="Thiamine phosphate synthase/TenI" evidence="3">
    <location>
        <begin position="12"/>
        <end position="196"/>
    </location>
</feature>
<reference evidence="4 5" key="1">
    <citation type="journal article" date="2016" name="Genome Biol. Evol.">
        <title>Comparative Genomic Analyses of the Moraxella catarrhalis Serosensitive and Seroresistant Lineages Demonstrate Their Independent Evolution.</title>
        <authorList>
            <person name="Earl J.P."/>
            <person name="de Vries S.P."/>
            <person name="Ahmed A."/>
            <person name="Powell E."/>
            <person name="Schultz M.P."/>
            <person name="Hermans P.W."/>
            <person name="Hill D.J."/>
            <person name="Zhou Z."/>
            <person name="Constantinidou C.I."/>
            <person name="Hu F.Z."/>
            <person name="Bootsma H.J."/>
            <person name="Ehrlich G.D."/>
        </authorList>
    </citation>
    <scope>NUCLEOTIDE SEQUENCE [LARGE SCALE GENOMIC DNA]</scope>
    <source>
        <strain evidence="4 5">Z7542</strain>
    </source>
</reference>
<evidence type="ECO:0000259" key="3">
    <source>
        <dbReference type="Pfam" id="PF02581"/>
    </source>
</evidence>
<dbReference type="PANTHER" id="PTHR20857">
    <property type="entry name" value="THIAMINE-PHOSPHATE PYROPHOSPHORYLASE"/>
    <property type="match status" value="1"/>
</dbReference>
<name>A0A198UDW0_MORCA</name>
<dbReference type="Pfam" id="PF02581">
    <property type="entry name" value="TMP-TENI"/>
    <property type="match status" value="1"/>
</dbReference>
<keyword evidence="5" id="KW-1185">Reference proteome</keyword>
<dbReference type="Gene3D" id="3.20.20.70">
    <property type="entry name" value="Aldolase class I"/>
    <property type="match status" value="1"/>
</dbReference>
<comment type="caution">
    <text evidence="4">The sequence shown here is derived from an EMBL/GenBank/DDBJ whole genome shotgun (WGS) entry which is preliminary data.</text>
</comment>
<dbReference type="eggNOG" id="COG0352">
    <property type="taxonomic scope" value="Bacteria"/>
</dbReference>
<dbReference type="RefSeq" id="WP_064610790.1">
    <property type="nucleotide sequence ID" value="NZ_LXHB01000052.1"/>
</dbReference>
<dbReference type="InterPro" id="IPR036206">
    <property type="entry name" value="ThiamineP_synth_sf"/>
</dbReference>
<evidence type="ECO:0000313" key="5">
    <source>
        <dbReference type="Proteomes" id="UP000078228"/>
    </source>
</evidence>
<dbReference type="PANTHER" id="PTHR20857:SF15">
    <property type="entry name" value="THIAMINE-PHOSPHATE SYNTHASE"/>
    <property type="match status" value="1"/>
</dbReference>
<comment type="pathway">
    <text evidence="1">Cofactor biosynthesis; thiamine diphosphate biosynthesis.</text>
</comment>
<dbReference type="SUPFAM" id="SSF51391">
    <property type="entry name" value="Thiamin phosphate synthase"/>
    <property type="match status" value="1"/>
</dbReference>
<gene>
    <name evidence="4" type="ORF">AO384_1975</name>
</gene>
<dbReference type="InterPro" id="IPR013785">
    <property type="entry name" value="Aldolase_TIM"/>
</dbReference>
<dbReference type="Proteomes" id="UP000078228">
    <property type="component" value="Unassembled WGS sequence"/>
</dbReference>
<dbReference type="EMBL" id="LXHC01000028">
    <property type="protein sequence ID" value="OAU94618.1"/>
    <property type="molecule type" value="Genomic_DNA"/>
</dbReference>
<dbReference type="EC" id="2.5.1.3" evidence="4"/>
<evidence type="ECO:0000313" key="4">
    <source>
        <dbReference type="EMBL" id="OAU94618.1"/>
    </source>
</evidence>
<dbReference type="GO" id="GO:0005737">
    <property type="term" value="C:cytoplasm"/>
    <property type="evidence" value="ECO:0007669"/>
    <property type="project" value="TreeGrafter"/>
</dbReference>
<evidence type="ECO:0000256" key="1">
    <source>
        <dbReference type="ARBA" id="ARBA00004948"/>
    </source>
</evidence>
<dbReference type="CDD" id="cd00564">
    <property type="entry name" value="TMP_TenI"/>
    <property type="match status" value="1"/>
</dbReference>
<keyword evidence="4" id="KW-0808">Transferase</keyword>
<protein>
    <submittedName>
        <fullName evidence="4">Thiamin-phosphate pyrophosphorylase</fullName>
        <ecNumber evidence="4">2.5.1.3</ecNumber>
    </submittedName>
</protein>
<dbReference type="GO" id="GO:0009228">
    <property type="term" value="P:thiamine biosynthetic process"/>
    <property type="evidence" value="ECO:0007669"/>
    <property type="project" value="UniProtKB-KW"/>
</dbReference>